<reference evidence="2" key="1">
    <citation type="submission" date="2023-03" db="EMBL/GenBank/DDBJ databases">
        <authorList>
            <person name="Cleenwerck I."/>
        </authorList>
    </citation>
    <scope>NUCLEOTIDE SEQUENCE</scope>
    <source>
        <strain evidence="2">LMG 32879</strain>
    </source>
</reference>
<dbReference type="PANTHER" id="PTHR12526:SF600">
    <property type="entry name" value="GLYCOSYL TRANSFERASE GROUP 1"/>
    <property type="match status" value="1"/>
</dbReference>
<dbReference type="NCBIfam" id="TIGR04415">
    <property type="entry name" value="O_hepto_targRPT"/>
    <property type="match status" value="4"/>
</dbReference>
<dbReference type="Pfam" id="PF13692">
    <property type="entry name" value="Glyco_trans_1_4"/>
    <property type="match status" value="1"/>
</dbReference>
<evidence type="ECO:0000313" key="3">
    <source>
        <dbReference type="Proteomes" id="UP001176960"/>
    </source>
</evidence>
<evidence type="ECO:0000313" key="2">
    <source>
        <dbReference type="EMBL" id="CAI9120069.1"/>
    </source>
</evidence>
<protein>
    <submittedName>
        <fullName evidence="2">Hint domain-containing protein</fullName>
    </submittedName>
</protein>
<dbReference type="Gene3D" id="2.160.20.20">
    <property type="match status" value="1"/>
</dbReference>
<dbReference type="InterPro" id="IPR012332">
    <property type="entry name" value="Autotransporter_pectin_lyase_C"/>
</dbReference>
<dbReference type="Gene3D" id="3.40.50.2000">
    <property type="entry name" value="Glycogen Phosphorylase B"/>
    <property type="match status" value="1"/>
</dbReference>
<feature type="domain" description="Hedgehog/Intein (Hint)" evidence="1">
    <location>
        <begin position="479"/>
        <end position="614"/>
    </location>
</feature>
<dbReference type="InterPro" id="IPR028992">
    <property type="entry name" value="Hedgehog/Intein_dom"/>
</dbReference>
<dbReference type="GO" id="GO:0016757">
    <property type="term" value="F:glycosyltransferase activity"/>
    <property type="evidence" value="ECO:0007669"/>
    <property type="project" value="TreeGrafter"/>
</dbReference>
<dbReference type="CDD" id="cd03801">
    <property type="entry name" value="GT4_PimA-like"/>
    <property type="match status" value="1"/>
</dbReference>
<dbReference type="InterPro" id="IPR030930">
    <property type="entry name" value="AIDA"/>
</dbReference>
<keyword evidence="3" id="KW-1185">Reference proteome</keyword>
<sequence>MSDRVVSSGQSLSGQDIAGGDSLVVLAGGSIVDATIEAHASDAVYGMASHTTLMASASETVFANGMAIGTKVGSGAAQYVSGGGAASATDVQSGGQLYVNSNGVAQSAIIENGGLLSVSSGGFASAADIHSGGSLLIEGGGLASDTVIEGGGAVTVLFGAQTLMDKVSGTLTASSGSVVTEAQVQSGGTLVVDSGGFGTATIVSAGGLEVVSSGGFASATQFLSGASGVVMGKASDAVLNSFAFQTISAGGVALGTTVGSAAAQIVSGGGLASATDVQSGGEMYVLSLGAVQGATIEDGGLVTVSSGGAALDMIVTSNGTMALESGGFGSGATIEDNGWVIVSSGAQSLGDTVLSGGMIIASAGGAVTATAVSAGGYVVVSSGGEADDVVISSGGMEVISAGGQANNTHLLASGKIDFDALTYVSGATATFDGSTDILTIQAGDVTNTVSLAGDYQGLYFHLSKDVADGSLVLTVDGTPCYCRGTRIMTQQGEIAVEDLNIGDSLVTASGEARPLRWIGRRTYTAAMAAGDAEILPVMIRAGALAEHVPCRDLFVSPLHAMFIDGKLVPAISLVNGLSIVQAASIDSVDYFHLELETHDVILADGAPSESFVDDGSRSMFHNIEDYHRLYPDAETRPAVYCAPRLEDGEELESLRERLLNRARSTGASPVGLWPVSFRGHLDIVSHDVIRGWARDTLTQNRVRLRILDNGRTIGTVDANAYRQDLHASGQGDGWYGFEFAVPGGLDPHLRHVIQVQNVVDQADVLGSPVFLDASSAAANGRGTTGILMEAPEPEILGASQGYLDCATHKTISGWAWNPEQDMQALAVRLFANGRLLSRVVANALRPDLMASGIGTGRYGFELDIDGVLDPMQRYVIQAFVENSGRPLLGAPMVVEPANSFNEAFAGSISRVFSALASQDDRARALEFMLAQAERVKQQMADAEAGRETRHRSQRRKRALGPVAASLPMPARRALVVDDRFPTPSRDAGSNALLSHIRALQALGYAISFVSTEGFGAAISGADIDILRLLGVSICGAPVYGTVEEVLRRQAGCFDLVYMHRISTAGAYMKLARQTMPRARILYSVADLHHLRLSRQAEAESRPELLGLSNRTRLEEFTAAWQADAVLTHSSVEADILRRSVPAARVYETPWEHRPLQADPEIPFSDRSGIMFLGNYGHQPNEDAACWLVECVMPLVWRKDPSIRCLLVGAGMTQRVRDIAQARVEIMGHVSDLDALWACVRLSVAPLRYGAGVKGKVLESMAAGVPCVMTGIAAEGLALPAILREWVGDNAQDLADRIVALHGDEALFRRAGGAGAAYIVENFSADAVRDALAVAIEGRCVAAAGDVAAE</sequence>
<comment type="caution">
    <text evidence="2">The sequence shown here is derived from an EMBL/GenBank/DDBJ whole genome shotgun (WGS) entry which is preliminary data.</text>
</comment>
<dbReference type="SUPFAM" id="SSF51294">
    <property type="entry name" value="Hedgehog/intein (Hint) domain"/>
    <property type="match status" value="1"/>
</dbReference>
<organism evidence="2 3">
    <name type="scientific">Brytella acorum</name>
    <dbReference type="NCBI Taxonomy" id="2959299"/>
    <lineage>
        <taxon>Bacteria</taxon>
        <taxon>Pseudomonadati</taxon>
        <taxon>Pseudomonadota</taxon>
        <taxon>Alphaproteobacteria</taxon>
        <taxon>Acetobacterales</taxon>
        <taxon>Acetobacteraceae</taxon>
        <taxon>Brytella</taxon>
    </lineage>
</organism>
<dbReference type="RefSeq" id="WP_289841867.1">
    <property type="nucleotide sequence ID" value="NZ_CATKSH010000004.1"/>
</dbReference>
<dbReference type="InterPro" id="IPR036844">
    <property type="entry name" value="Hint_dom_sf"/>
</dbReference>
<dbReference type="Pfam" id="PF13403">
    <property type="entry name" value="Hint_2"/>
    <property type="match status" value="1"/>
</dbReference>
<name>A0AA35UHC8_9PROT</name>
<dbReference type="PANTHER" id="PTHR12526">
    <property type="entry name" value="GLYCOSYLTRANSFERASE"/>
    <property type="match status" value="1"/>
</dbReference>
<accession>A0AA35UHC8</accession>
<dbReference type="EMBL" id="CATKSH010000004">
    <property type="protein sequence ID" value="CAI9120069.1"/>
    <property type="molecule type" value="Genomic_DNA"/>
</dbReference>
<dbReference type="Proteomes" id="UP001176960">
    <property type="component" value="Unassembled WGS sequence"/>
</dbReference>
<evidence type="ECO:0000259" key="1">
    <source>
        <dbReference type="Pfam" id="PF13403"/>
    </source>
</evidence>
<dbReference type="SUPFAM" id="SSF53756">
    <property type="entry name" value="UDP-Glycosyltransferase/glycogen phosphorylase"/>
    <property type="match status" value="1"/>
</dbReference>
<proteinExistence type="predicted"/>
<gene>
    <name evidence="2" type="ORF">LMG32879_000898</name>
</gene>